<dbReference type="GO" id="GO:0003677">
    <property type="term" value="F:DNA binding"/>
    <property type="evidence" value="ECO:0007669"/>
    <property type="project" value="InterPro"/>
</dbReference>
<reference evidence="3 4" key="1">
    <citation type="journal article" date="2019" name="ISME J.">
        <title>Insights into ecological role of a new deltaproteobacterial order Candidatus Acidulodesulfobacterales by metagenomics and metatranscriptomics.</title>
        <authorList>
            <person name="Tan S."/>
            <person name="Liu J."/>
            <person name="Fang Y."/>
            <person name="Hedlund B.P."/>
            <person name="Lian Z.H."/>
            <person name="Huang L.Y."/>
            <person name="Li J.T."/>
            <person name="Huang L.N."/>
            <person name="Li W.J."/>
            <person name="Jiang H.C."/>
            <person name="Dong H.L."/>
            <person name="Shu W.S."/>
        </authorList>
    </citation>
    <scope>NUCLEOTIDE SEQUENCE [LARGE SCALE GENOMIC DNA]</scope>
    <source>
        <strain evidence="3">AP2</strain>
    </source>
</reference>
<dbReference type="PROSITE" id="PS51898">
    <property type="entry name" value="TYR_RECOMBINASE"/>
    <property type="match status" value="1"/>
</dbReference>
<dbReference type="CDD" id="cd00397">
    <property type="entry name" value="DNA_BRE_C"/>
    <property type="match status" value="1"/>
</dbReference>
<name>A0A519BEZ7_ACIG2</name>
<evidence type="ECO:0000259" key="2">
    <source>
        <dbReference type="PROSITE" id="PS51898"/>
    </source>
</evidence>
<dbReference type="Pfam" id="PF00589">
    <property type="entry name" value="Phage_integrase"/>
    <property type="match status" value="1"/>
</dbReference>
<feature type="domain" description="Tyr recombinase" evidence="2">
    <location>
        <begin position="29"/>
        <end position="208"/>
    </location>
</feature>
<dbReference type="GO" id="GO:0015074">
    <property type="term" value="P:DNA integration"/>
    <property type="evidence" value="ECO:0007669"/>
    <property type="project" value="InterPro"/>
</dbReference>
<dbReference type="Gene3D" id="1.10.443.10">
    <property type="entry name" value="Intergrase catalytic core"/>
    <property type="match status" value="1"/>
</dbReference>
<accession>A0A519BEZ7</accession>
<dbReference type="AlphaFoldDB" id="A0A519BEZ7"/>
<proteinExistence type="predicted"/>
<evidence type="ECO:0000313" key="3">
    <source>
        <dbReference type="EMBL" id="RZD15840.1"/>
    </source>
</evidence>
<evidence type="ECO:0000256" key="1">
    <source>
        <dbReference type="ARBA" id="ARBA00023172"/>
    </source>
</evidence>
<dbReference type="SUPFAM" id="SSF56349">
    <property type="entry name" value="DNA breaking-rejoining enzymes"/>
    <property type="match status" value="1"/>
</dbReference>
<sequence length="217" mass="25413">MQESILFYEEIKKGKKSVLKETTLKKPNETIKFFYKDEIKLLMENTDNGFHKLLFLFIYETGSRISEALSVKYSDIDESTSKVKIPVLKQKRKVWKFLKISDKLLSLILSRRLKGFDKNDYVFARFKGKRYISRQAADRIFAKYVKNILGNGYSDRAHLHALRHSRAVHLLDNGMNIMLLKNFLGHSNISNTLIYLKYSSKDLDNAIEQANNNLFFE</sequence>
<keyword evidence="1" id="KW-0233">DNA recombination</keyword>
<evidence type="ECO:0000313" key="4">
    <source>
        <dbReference type="Proteomes" id="UP000316562"/>
    </source>
</evidence>
<dbReference type="InterPro" id="IPR011010">
    <property type="entry name" value="DNA_brk_join_enz"/>
</dbReference>
<dbReference type="PANTHER" id="PTHR30349">
    <property type="entry name" value="PHAGE INTEGRASE-RELATED"/>
    <property type="match status" value="1"/>
</dbReference>
<comment type="caution">
    <text evidence="3">The sequence shown here is derived from an EMBL/GenBank/DDBJ whole genome shotgun (WGS) entry which is preliminary data.</text>
</comment>
<dbReference type="EMBL" id="SGBC01000003">
    <property type="protein sequence ID" value="RZD15840.1"/>
    <property type="molecule type" value="Genomic_DNA"/>
</dbReference>
<protein>
    <recommendedName>
        <fullName evidence="2">Tyr recombinase domain-containing protein</fullName>
    </recommendedName>
</protein>
<dbReference type="GO" id="GO:0006310">
    <property type="term" value="P:DNA recombination"/>
    <property type="evidence" value="ECO:0007669"/>
    <property type="project" value="UniProtKB-KW"/>
</dbReference>
<dbReference type="PANTHER" id="PTHR30349:SF64">
    <property type="entry name" value="PROPHAGE INTEGRASE INTD-RELATED"/>
    <property type="match status" value="1"/>
</dbReference>
<dbReference type="Proteomes" id="UP000316562">
    <property type="component" value="Unassembled WGS sequence"/>
</dbReference>
<dbReference type="InterPro" id="IPR002104">
    <property type="entry name" value="Integrase_catalytic"/>
</dbReference>
<dbReference type="InterPro" id="IPR013762">
    <property type="entry name" value="Integrase-like_cat_sf"/>
</dbReference>
<gene>
    <name evidence="3" type="ORF">EVJ46_06465</name>
</gene>
<dbReference type="InterPro" id="IPR050090">
    <property type="entry name" value="Tyrosine_recombinase_XerCD"/>
</dbReference>
<organism evidence="3 4">
    <name type="scientific">Acididesulfobacter guangdongensis</name>
    <dbReference type="NCBI Taxonomy" id="2597225"/>
    <lineage>
        <taxon>Bacteria</taxon>
        <taxon>Deltaproteobacteria</taxon>
        <taxon>Candidatus Acidulodesulfobacterales</taxon>
        <taxon>Candidatus Acididesulfobacter</taxon>
    </lineage>
</organism>